<keyword evidence="1" id="KW-0812">Transmembrane</keyword>
<evidence type="ECO:0000256" key="1">
    <source>
        <dbReference type="SAM" id="Phobius"/>
    </source>
</evidence>
<sequence length="682" mass="74601">MYKNRIYALLRCLVHIIPVSLALLLVVLNASGHYIGGELTGENNQDVSKLNGLSFAAKLHELFMLASLTTVIFTYIRRELAFGDGLPFGAVFAGLQFTTVSFLWSAEFFGTIYHEWEKRRKKWYLISLIIVCTLLGVSVGPSSSNLMKPRLEDWPAGGTTFWVNATRDTLFPTEIVDRPELSSCATDTGDASCPYGAWQVLAQDLLAFWPRTVRLGSLPQQLFIPGRTSMRELMLRYRTIDQGLIWGNGYSTATVPNSAISDALGRLGGYWSRAVYAAPSKKLQFRKEVTFTVEAPQPMTFARCNFQSGNESFLQNLTLGFPALGSGHIASGKGPASATTFDFDTFWHIPDSDLAGAITSMLSPGSPPSIAWIDSSSVLRGSQSTLNAVVAFSESYVNGPFICSCSIDTRLAEDVLLTGKWSWPSRVSGDLPGFDNTGTLQSINKTKIFPSAAWARYLNPTVLGENRTIFSEMASMTGLWNSPGSDLALSPLVVESILSLMTANGISRNAYNATLIGDLKGLDDQSNPWNLSDWALEFLPRGQLGEGGSAFVISEDAQQNATMFHMRAAVNGWAYSGDGKTQKVALIVLLLYVLLAFGHLCYSTWTGNTSGAWDTAPEITALAMNSRPTEKLENTGAGLTTLAVFKHTVRVQENLHNPGHVEIVFDDTKDGCRIMRPNRAYR</sequence>
<evidence type="ECO:0000313" key="3">
    <source>
        <dbReference type="Proteomes" id="UP001172684"/>
    </source>
</evidence>
<keyword evidence="1" id="KW-1133">Transmembrane helix</keyword>
<dbReference type="Proteomes" id="UP001172684">
    <property type="component" value="Unassembled WGS sequence"/>
</dbReference>
<organism evidence="2 3">
    <name type="scientific">Coniosporium apollinis</name>
    <dbReference type="NCBI Taxonomy" id="61459"/>
    <lineage>
        <taxon>Eukaryota</taxon>
        <taxon>Fungi</taxon>
        <taxon>Dikarya</taxon>
        <taxon>Ascomycota</taxon>
        <taxon>Pezizomycotina</taxon>
        <taxon>Dothideomycetes</taxon>
        <taxon>Dothideomycetes incertae sedis</taxon>
        <taxon>Coniosporium</taxon>
    </lineage>
</organism>
<protein>
    <submittedName>
        <fullName evidence="2">Uncharacterized protein</fullName>
    </submittedName>
</protein>
<gene>
    <name evidence="2" type="ORF">H2201_005510</name>
</gene>
<feature type="transmembrane region" description="Helical" evidence="1">
    <location>
        <begin position="88"/>
        <end position="111"/>
    </location>
</feature>
<feature type="transmembrane region" description="Helical" evidence="1">
    <location>
        <begin position="584"/>
        <end position="605"/>
    </location>
</feature>
<reference evidence="2" key="1">
    <citation type="submission" date="2022-10" db="EMBL/GenBank/DDBJ databases">
        <title>Culturing micro-colonial fungi from biological soil crusts in the Mojave desert and describing Neophaeococcomyces mojavensis, and introducing the new genera and species Taxawa tesnikishii.</title>
        <authorList>
            <person name="Kurbessoian T."/>
            <person name="Stajich J.E."/>
        </authorList>
    </citation>
    <scope>NUCLEOTIDE SEQUENCE</scope>
    <source>
        <strain evidence="2">TK_1</strain>
    </source>
</reference>
<keyword evidence="3" id="KW-1185">Reference proteome</keyword>
<feature type="transmembrane region" description="Helical" evidence="1">
    <location>
        <begin position="123"/>
        <end position="140"/>
    </location>
</feature>
<dbReference type="EMBL" id="JAPDRL010000041">
    <property type="protein sequence ID" value="KAJ9663789.1"/>
    <property type="molecule type" value="Genomic_DNA"/>
</dbReference>
<keyword evidence="1" id="KW-0472">Membrane</keyword>
<evidence type="ECO:0000313" key="2">
    <source>
        <dbReference type="EMBL" id="KAJ9663789.1"/>
    </source>
</evidence>
<comment type="caution">
    <text evidence="2">The sequence shown here is derived from an EMBL/GenBank/DDBJ whole genome shotgun (WGS) entry which is preliminary data.</text>
</comment>
<accession>A0ABQ9NRC5</accession>
<proteinExistence type="predicted"/>
<name>A0ABQ9NRC5_9PEZI</name>
<feature type="transmembrane region" description="Helical" evidence="1">
    <location>
        <begin position="12"/>
        <end position="35"/>
    </location>
</feature>